<proteinExistence type="predicted"/>
<dbReference type="InterPro" id="IPR021272">
    <property type="entry name" value="DUF2851"/>
</dbReference>
<dbReference type="eggNOG" id="ENOG502Z7XW">
    <property type="taxonomic scope" value="Bacteria"/>
</dbReference>
<evidence type="ECO:0008006" key="3">
    <source>
        <dbReference type="Google" id="ProtNLM"/>
    </source>
</evidence>
<dbReference type="HOGENOM" id="CLU_044582_0_0_10"/>
<dbReference type="Pfam" id="PF11013">
    <property type="entry name" value="DUF2851"/>
    <property type="match status" value="1"/>
</dbReference>
<dbReference type="PATRIC" id="fig|742817.3.peg.1047"/>
<keyword evidence="2" id="KW-1185">Reference proteome</keyword>
<evidence type="ECO:0000313" key="2">
    <source>
        <dbReference type="Proteomes" id="UP000004892"/>
    </source>
</evidence>
<comment type="caution">
    <text evidence="1">The sequence shown here is derived from an EMBL/GenBank/DDBJ whole genome shotgun (WGS) entry which is preliminary data.</text>
</comment>
<protein>
    <recommendedName>
        <fullName evidence="3">DUF2851 domain-containing protein</fullName>
    </recommendedName>
</protein>
<dbReference type="EMBL" id="ADMC01000015">
    <property type="protein sequence ID" value="EHP48945.1"/>
    <property type="molecule type" value="Genomic_DNA"/>
</dbReference>
<accession>H1DFF2</accession>
<evidence type="ECO:0000313" key="1">
    <source>
        <dbReference type="EMBL" id="EHP48945.1"/>
    </source>
</evidence>
<dbReference type="Proteomes" id="UP000004892">
    <property type="component" value="Unassembled WGS sequence"/>
</dbReference>
<gene>
    <name evidence="1" type="ORF">HMPREF9449_00988</name>
</gene>
<organism evidence="1 2">
    <name type="scientific">Odoribacter laneus YIT 12061</name>
    <dbReference type="NCBI Taxonomy" id="742817"/>
    <lineage>
        <taxon>Bacteria</taxon>
        <taxon>Pseudomonadati</taxon>
        <taxon>Bacteroidota</taxon>
        <taxon>Bacteroidia</taxon>
        <taxon>Bacteroidales</taxon>
        <taxon>Odoribacteraceae</taxon>
        <taxon>Odoribacter</taxon>
    </lineage>
</organism>
<dbReference type="STRING" id="742817.HMPREF9449_00988"/>
<reference evidence="1 2" key="1">
    <citation type="submission" date="2012-01" db="EMBL/GenBank/DDBJ databases">
        <title>The Genome Sequence of Odoribacter laneus YIT 12061.</title>
        <authorList>
            <consortium name="The Broad Institute Genome Sequencing Platform"/>
            <person name="Earl A."/>
            <person name="Ward D."/>
            <person name="Feldgarden M."/>
            <person name="Gevers D."/>
            <person name="Morotomi M."/>
            <person name="Young S.K."/>
            <person name="Zeng Q."/>
            <person name="Gargeya S."/>
            <person name="Fitzgerald M."/>
            <person name="Haas B."/>
            <person name="Abouelleil A."/>
            <person name="Alvarado L."/>
            <person name="Arachchi H.M."/>
            <person name="Berlin A."/>
            <person name="Chapman S.B."/>
            <person name="Gearin G."/>
            <person name="Goldberg J."/>
            <person name="Griggs A."/>
            <person name="Gujja S."/>
            <person name="Hansen M."/>
            <person name="Heiman D."/>
            <person name="Howarth C."/>
            <person name="Larimer J."/>
            <person name="Lui A."/>
            <person name="MacDonald P.J.P."/>
            <person name="McCowen C."/>
            <person name="Montmayeur A."/>
            <person name="Murphy C."/>
            <person name="Neiman D."/>
            <person name="Pearson M."/>
            <person name="Priest M."/>
            <person name="Roberts A."/>
            <person name="Saif S."/>
            <person name="Shea T."/>
            <person name="Sisk P."/>
            <person name="Stolte C."/>
            <person name="Sykes S."/>
            <person name="Wortman J."/>
            <person name="Nusbaum C."/>
            <person name="Birren B."/>
        </authorList>
    </citation>
    <scope>NUCLEOTIDE SEQUENCE [LARGE SCALE GENOMIC DNA]</scope>
    <source>
        <strain evidence="1 2">YIT 12061</strain>
    </source>
</reference>
<name>H1DFF2_9BACT</name>
<sequence>MCYKFSVMKEDFLHYIWANSLLKNRELTTYTGKKVEILQPGSYNRDAGPDFFNARLRIGDVILAGNIEIHLKSSDWYRHGHHKDKAYNNVILSVVREDDVRVYTQGKAEVECIELEYADYLYNEYLYMRDTMQQPACYRRLELLEDPWFYLTLQSLAIERLERKVNDIRKILFQTKNDWEECFYRLLCRYWSANVNSDSFYQLALYLPYKILLRYIDRPYLVEALLLGCSGLLETAPDEPYTSNLKKEFQYFRKKHKLWRMQPSQWKFMRIRPEGFPTIRLALLAALLCRFGRLLSAVLSASSLKEVLLLFDVQPSVYWETHYIFGKESPYKIKKLGEESRKIILINAIIPFLFIYGKERGEEKWTEKALDWLEETRPENNYIIRAWEKQGFVFDSAMQTQALIQLRKVYCDPHRCLQCRIGKQIFKNLCLGSQ</sequence>
<dbReference type="AlphaFoldDB" id="H1DFF2"/>